<sequence length="21" mass="2425">MELAGVRLFCKHKTMPIAQNH</sequence>
<name>A0A0E9V4Y9_ANGAN</name>
<organism evidence="1">
    <name type="scientific">Anguilla anguilla</name>
    <name type="common">European freshwater eel</name>
    <name type="synonym">Muraena anguilla</name>
    <dbReference type="NCBI Taxonomy" id="7936"/>
    <lineage>
        <taxon>Eukaryota</taxon>
        <taxon>Metazoa</taxon>
        <taxon>Chordata</taxon>
        <taxon>Craniata</taxon>
        <taxon>Vertebrata</taxon>
        <taxon>Euteleostomi</taxon>
        <taxon>Actinopterygii</taxon>
        <taxon>Neopterygii</taxon>
        <taxon>Teleostei</taxon>
        <taxon>Anguilliformes</taxon>
        <taxon>Anguillidae</taxon>
        <taxon>Anguilla</taxon>
    </lineage>
</organism>
<reference evidence="1" key="1">
    <citation type="submission" date="2014-11" db="EMBL/GenBank/DDBJ databases">
        <authorList>
            <person name="Amaro Gonzalez C."/>
        </authorList>
    </citation>
    <scope>NUCLEOTIDE SEQUENCE</scope>
</reference>
<dbReference type="AlphaFoldDB" id="A0A0E9V4Y9"/>
<dbReference type="EMBL" id="GBXM01036067">
    <property type="protein sequence ID" value="JAH72510.1"/>
    <property type="molecule type" value="Transcribed_RNA"/>
</dbReference>
<proteinExistence type="predicted"/>
<protein>
    <submittedName>
        <fullName evidence="1">Uncharacterized protein</fullName>
    </submittedName>
</protein>
<evidence type="ECO:0000313" key="1">
    <source>
        <dbReference type="EMBL" id="JAH72510.1"/>
    </source>
</evidence>
<reference evidence="1" key="2">
    <citation type="journal article" date="2015" name="Fish Shellfish Immunol.">
        <title>Early steps in the European eel (Anguilla anguilla)-Vibrio vulnificus interaction in the gills: Role of the RtxA13 toxin.</title>
        <authorList>
            <person name="Callol A."/>
            <person name="Pajuelo D."/>
            <person name="Ebbesson L."/>
            <person name="Teles M."/>
            <person name="MacKenzie S."/>
            <person name="Amaro C."/>
        </authorList>
    </citation>
    <scope>NUCLEOTIDE SEQUENCE</scope>
</reference>
<accession>A0A0E9V4Y9</accession>